<feature type="domain" description="O-antigen ligase-related" evidence="7">
    <location>
        <begin position="198"/>
        <end position="339"/>
    </location>
</feature>
<dbReference type="Pfam" id="PF04932">
    <property type="entry name" value="Wzy_C"/>
    <property type="match status" value="1"/>
</dbReference>
<dbReference type="InterPro" id="IPR007016">
    <property type="entry name" value="O-antigen_ligase-rel_domated"/>
</dbReference>
<feature type="transmembrane region" description="Helical" evidence="6">
    <location>
        <begin position="107"/>
        <end position="126"/>
    </location>
</feature>
<dbReference type="RefSeq" id="WP_041048622.1">
    <property type="nucleotide sequence ID" value="NZ_JXAK01000028.1"/>
</dbReference>
<protein>
    <recommendedName>
        <fullName evidence="7">O-antigen ligase-related domain-containing protein</fullName>
    </recommendedName>
</protein>
<evidence type="ECO:0000259" key="7">
    <source>
        <dbReference type="Pfam" id="PF04932"/>
    </source>
</evidence>
<evidence type="ECO:0000256" key="6">
    <source>
        <dbReference type="SAM" id="Phobius"/>
    </source>
</evidence>
<keyword evidence="9" id="KW-1185">Reference proteome</keyword>
<dbReference type="PROSITE" id="PS50005">
    <property type="entry name" value="TPR"/>
    <property type="match status" value="1"/>
</dbReference>
<comment type="caution">
    <text evidence="8">The sequence shown here is derived from an EMBL/GenBank/DDBJ whole genome shotgun (WGS) entry which is preliminary data.</text>
</comment>
<keyword evidence="3 6" id="KW-1133">Transmembrane helix</keyword>
<organism evidence="8 9">
    <name type="scientific">Gordoniibacillus kamchatkensis</name>
    <dbReference type="NCBI Taxonomy" id="1590651"/>
    <lineage>
        <taxon>Bacteria</taxon>
        <taxon>Bacillati</taxon>
        <taxon>Bacillota</taxon>
        <taxon>Bacilli</taxon>
        <taxon>Bacillales</taxon>
        <taxon>Paenibacillaceae</taxon>
        <taxon>Gordoniibacillus</taxon>
    </lineage>
</organism>
<proteinExistence type="predicted"/>
<feature type="transmembrane region" description="Helical" evidence="6">
    <location>
        <begin position="55"/>
        <end position="75"/>
    </location>
</feature>
<feature type="transmembrane region" description="Helical" evidence="6">
    <location>
        <begin position="323"/>
        <end position="344"/>
    </location>
</feature>
<feature type="transmembrane region" description="Helical" evidence="6">
    <location>
        <begin position="237"/>
        <end position="254"/>
    </location>
</feature>
<feature type="transmembrane region" description="Helical" evidence="6">
    <location>
        <begin position="167"/>
        <end position="186"/>
    </location>
</feature>
<feature type="transmembrane region" description="Helical" evidence="6">
    <location>
        <begin position="364"/>
        <end position="382"/>
    </location>
</feature>
<keyword evidence="5" id="KW-0802">TPR repeat</keyword>
<evidence type="ECO:0000256" key="1">
    <source>
        <dbReference type="ARBA" id="ARBA00004141"/>
    </source>
</evidence>
<dbReference type="Proteomes" id="UP000031967">
    <property type="component" value="Unassembled WGS sequence"/>
</dbReference>
<accession>A0ABR5AG02</accession>
<evidence type="ECO:0000256" key="4">
    <source>
        <dbReference type="ARBA" id="ARBA00023136"/>
    </source>
</evidence>
<evidence type="ECO:0000256" key="3">
    <source>
        <dbReference type="ARBA" id="ARBA00022989"/>
    </source>
</evidence>
<keyword evidence="4 6" id="KW-0472">Membrane</keyword>
<dbReference type="PANTHER" id="PTHR37422:SF13">
    <property type="entry name" value="LIPOPOLYSACCHARIDE BIOSYNTHESIS PROTEIN PA4999-RELATED"/>
    <property type="match status" value="1"/>
</dbReference>
<feature type="transmembrane region" description="Helical" evidence="6">
    <location>
        <begin position="81"/>
        <end position="100"/>
    </location>
</feature>
<feature type="transmembrane region" description="Helical" evidence="6">
    <location>
        <begin position="206"/>
        <end position="228"/>
    </location>
</feature>
<feature type="transmembrane region" description="Helical" evidence="6">
    <location>
        <begin position="417"/>
        <end position="440"/>
    </location>
</feature>
<evidence type="ECO:0000256" key="2">
    <source>
        <dbReference type="ARBA" id="ARBA00022692"/>
    </source>
</evidence>
<reference evidence="8 9" key="1">
    <citation type="submission" date="2014-12" db="EMBL/GenBank/DDBJ databases">
        <title>Draft genome sequence of Paenibacillus kamchatkensis strain B-2647.</title>
        <authorList>
            <person name="Karlyshev A.V."/>
            <person name="Kudryashova E.B."/>
        </authorList>
    </citation>
    <scope>NUCLEOTIDE SEQUENCE [LARGE SCALE GENOMIC DNA]</scope>
    <source>
        <strain evidence="8 9">VKM B-2647</strain>
    </source>
</reference>
<evidence type="ECO:0000313" key="9">
    <source>
        <dbReference type="Proteomes" id="UP000031967"/>
    </source>
</evidence>
<name>A0ABR5AG02_9BACL</name>
<feature type="repeat" description="TPR" evidence="5">
    <location>
        <begin position="479"/>
        <end position="512"/>
    </location>
</feature>
<keyword evidence="2 6" id="KW-0812">Transmembrane</keyword>
<feature type="transmembrane region" description="Helical" evidence="6">
    <location>
        <begin position="138"/>
        <end position="155"/>
    </location>
</feature>
<dbReference type="EMBL" id="JXAK01000028">
    <property type="protein sequence ID" value="KIL39974.1"/>
    <property type="molecule type" value="Genomic_DNA"/>
</dbReference>
<feature type="transmembrane region" description="Helical" evidence="6">
    <location>
        <begin position="28"/>
        <end position="48"/>
    </location>
</feature>
<evidence type="ECO:0000256" key="5">
    <source>
        <dbReference type="PROSITE-ProRule" id="PRU00339"/>
    </source>
</evidence>
<dbReference type="PANTHER" id="PTHR37422">
    <property type="entry name" value="TEICHURONIC ACID BIOSYNTHESIS PROTEIN TUAE"/>
    <property type="match status" value="1"/>
</dbReference>
<comment type="subcellular location">
    <subcellularLocation>
        <location evidence="1">Membrane</location>
        <topology evidence="1">Multi-pass membrane protein</topology>
    </subcellularLocation>
</comment>
<evidence type="ECO:0000313" key="8">
    <source>
        <dbReference type="EMBL" id="KIL39974.1"/>
    </source>
</evidence>
<gene>
    <name evidence="8" type="ORF">SD70_16435</name>
</gene>
<dbReference type="InterPro" id="IPR051533">
    <property type="entry name" value="WaaL-like"/>
</dbReference>
<dbReference type="InterPro" id="IPR019734">
    <property type="entry name" value="TPR_rpt"/>
</dbReference>
<sequence>MGETGCGAGFRTARRFAGKAGGAASKGAFFQLALSVCLGVLLAIGAIFQGFFVETAYLPLLTVLWLGFGVAVTFFKSGKLSIVPVLIALMAILYGISASYGADREQAMLETAKLSLLLPFALLFSWLPEWRRWHLLRVIPWIGAGLTAAGALLHLERKGRLESFLEYANALAILLLVALLICLFLYMKESRVRDLLLLAANGAGLLLTFSRSVWVLWLVSVLAVLLLFPELRKRKPLVFVGLGHLSSWLLASAVKRDPLFFVQRVKSIQPEASELQIRLIYWRDSLNIVRHSWWRGTGGGGWGMLQHLYQSQAYYVKYVHNQYLQILLDTGIPGLLVWLALIAVFYETAGKAAFRADGQGERKYWAKASLLLVSVMLLHAGFDFDLSFPLLLFLLVGMMLMPESVHRPAISLRPPGVRIGLGVLSLCVAVIGFWFAGGYLEKVEGVNLVLAGKLQEAGIHLQSAENTLPWSHSAKYESAKRYVLLGNTTKDRTYYEAARAELKAALKLAPQDELYASLLNDLNKAMQK</sequence>